<dbReference type="GO" id="GO:0046872">
    <property type="term" value="F:metal ion binding"/>
    <property type="evidence" value="ECO:0007669"/>
    <property type="project" value="UniProtKB-KW"/>
</dbReference>
<feature type="domain" description="CENP-V/GFA" evidence="4">
    <location>
        <begin position="5"/>
        <end position="124"/>
    </location>
</feature>
<dbReference type="SUPFAM" id="SSF51316">
    <property type="entry name" value="Mss4-like"/>
    <property type="match status" value="1"/>
</dbReference>
<name>A0A9E8ZH82_9CYAN</name>
<dbReference type="EMBL" id="CP113797">
    <property type="protein sequence ID" value="WAL58481.1"/>
    <property type="molecule type" value="Genomic_DNA"/>
</dbReference>
<evidence type="ECO:0000256" key="2">
    <source>
        <dbReference type="ARBA" id="ARBA00022723"/>
    </source>
</evidence>
<dbReference type="Proteomes" id="UP001163152">
    <property type="component" value="Chromosome"/>
</dbReference>
<dbReference type="Gene3D" id="2.170.150.70">
    <property type="match status" value="1"/>
</dbReference>
<evidence type="ECO:0000259" key="4">
    <source>
        <dbReference type="PROSITE" id="PS51891"/>
    </source>
</evidence>
<dbReference type="InterPro" id="IPR006913">
    <property type="entry name" value="CENP-V/GFA"/>
</dbReference>
<dbReference type="PANTHER" id="PTHR28620">
    <property type="entry name" value="CENTROMERE PROTEIN V"/>
    <property type="match status" value="1"/>
</dbReference>
<keyword evidence="3" id="KW-0862">Zinc</keyword>
<keyword evidence="2" id="KW-0479">Metal-binding</keyword>
<keyword evidence="6" id="KW-1185">Reference proteome</keyword>
<dbReference type="PANTHER" id="PTHR28620:SF1">
    <property type="entry name" value="CENP-V_GFA DOMAIN-CONTAINING PROTEIN"/>
    <property type="match status" value="1"/>
</dbReference>
<sequence length="133" mass="15110">MKKTYRGSCHCGAVRYEVDLDLSQGTLKCNCSICTKTRAWLTTVQEDAFRLLSGYADLTEYQFNTKTIHHLFCKHCGVRSFGWGEDSESGRFYAIHISCLDDVLLDDLINAPIGYVDGRQDNWKISPIAIQHL</sequence>
<gene>
    <name evidence="5" type="ORF">OXH18_14950</name>
</gene>
<reference evidence="5" key="1">
    <citation type="submission" date="2022-12" db="EMBL/GenBank/DDBJ databases">
        <title>Polyphasic identification of a Novel Hot-Spring Cyanobacterium Ocullathermofonsia sinensis gen nov. sp. nov. and Genomic Insights on its Adaptations to the Thermal Habitat.</title>
        <authorList>
            <person name="Daroch M."/>
            <person name="Tang J."/>
            <person name="Jiang Y."/>
        </authorList>
    </citation>
    <scope>NUCLEOTIDE SEQUENCE</scope>
    <source>
        <strain evidence="5">PKUAC-SCTA174</strain>
    </source>
</reference>
<dbReference type="InterPro" id="IPR052355">
    <property type="entry name" value="CENP-V-like"/>
</dbReference>
<evidence type="ECO:0000256" key="3">
    <source>
        <dbReference type="ARBA" id="ARBA00022833"/>
    </source>
</evidence>
<dbReference type="InterPro" id="IPR011057">
    <property type="entry name" value="Mss4-like_sf"/>
</dbReference>
<evidence type="ECO:0000256" key="1">
    <source>
        <dbReference type="ARBA" id="ARBA00005495"/>
    </source>
</evidence>
<protein>
    <submittedName>
        <fullName evidence="5">GFA family protein</fullName>
    </submittedName>
</protein>
<proteinExistence type="inferred from homology"/>
<dbReference type="RefSeq" id="WP_268607900.1">
    <property type="nucleotide sequence ID" value="NZ_CP113797.1"/>
</dbReference>
<dbReference type="PROSITE" id="PS51891">
    <property type="entry name" value="CENP_V_GFA"/>
    <property type="match status" value="1"/>
</dbReference>
<evidence type="ECO:0000313" key="5">
    <source>
        <dbReference type="EMBL" id="WAL58481.1"/>
    </source>
</evidence>
<evidence type="ECO:0000313" key="6">
    <source>
        <dbReference type="Proteomes" id="UP001163152"/>
    </source>
</evidence>
<dbReference type="KEGG" id="tsin:OXH18_14950"/>
<dbReference type="AlphaFoldDB" id="A0A9E8ZH82"/>
<accession>A0A9E8ZH82</accession>
<dbReference type="GO" id="GO:0016846">
    <property type="term" value="F:carbon-sulfur lyase activity"/>
    <property type="evidence" value="ECO:0007669"/>
    <property type="project" value="InterPro"/>
</dbReference>
<dbReference type="Pfam" id="PF04828">
    <property type="entry name" value="GFA"/>
    <property type="match status" value="1"/>
</dbReference>
<comment type="similarity">
    <text evidence="1">Belongs to the Gfa family.</text>
</comment>
<organism evidence="5 6">
    <name type="scientific">Thermocoleostomius sinensis A174</name>
    <dbReference type="NCBI Taxonomy" id="2016057"/>
    <lineage>
        <taxon>Bacteria</taxon>
        <taxon>Bacillati</taxon>
        <taxon>Cyanobacteriota</taxon>
        <taxon>Cyanophyceae</taxon>
        <taxon>Oculatellales</taxon>
        <taxon>Oculatellaceae</taxon>
        <taxon>Thermocoleostomius</taxon>
    </lineage>
</organism>